<dbReference type="SMART" id="SM00280">
    <property type="entry name" value="KAZAL"/>
    <property type="match status" value="1"/>
</dbReference>
<evidence type="ECO:0000313" key="5">
    <source>
        <dbReference type="EMBL" id="CAG2062807.1"/>
    </source>
</evidence>
<keyword evidence="6" id="KW-1185">Reference proteome</keyword>
<dbReference type="InterPro" id="IPR002350">
    <property type="entry name" value="Kazal_dom"/>
</dbReference>
<dbReference type="EMBL" id="CAJPIN010022431">
    <property type="protein sequence ID" value="CAG2062807.1"/>
    <property type="molecule type" value="Genomic_DNA"/>
</dbReference>
<dbReference type="PROSITE" id="PS51465">
    <property type="entry name" value="KAZAL_2"/>
    <property type="match status" value="1"/>
</dbReference>
<dbReference type="Gene3D" id="3.30.60.30">
    <property type="match status" value="1"/>
</dbReference>
<evidence type="ECO:0000259" key="4">
    <source>
        <dbReference type="PROSITE" id="PS51465"/>
    </source>
</evidence>
<proteinExistence type="predicted"/>
<keyword evidence="3" id="KW-0325">Glycoprotein</keyword>
<name>A0ABN7P6P0_TIMPD</name>
<protein>
    <recommendedName>
        <fullName evidence="4">Kazal-like domain-containing protein</fullName>
    </recommendedName>
</protein>
<gene>
    <name evidence="5" type="ORF">TPAB3V08_LOCUS9755</name>
</gene>
<dbReference type="Pfam" id="PF07648">
    <property type="entry name" value="Kazal_2"/>
    <property type="match status" value="1"/>
</dbReference>
<evidence type="ECO:0000256" key="2">
    <source>
        <dbReference type="ARBA" id="ARBA00023157"/>
    </source>
</evidence>
<accession>A0ABN7P6P0</accession>
<dbReference type="PANTHER" id="PTHR13866">
    <property type="entry name" value="SPARC OSTEONECTIN"/>
    <property type="match status" value="1"/>
</dbReference>
<feature type="domain" description="Kazal-like" evidence="4">
    <location>
        <begin position="1"/>
        <end position="71"/>
    </location>
</feature>
<dbReference type="InterPro" id="IPR036058">
    <property type="entry name" value="Kazal_dom_sf"/>
</dbReference>
<keyword evidence="1" id="KW-0732">Signal</keyword>
<evidence type="ECO:0000256" key="3">
    <source>
        <dbReference type="ARBA" id="ARBA00023180"/>
    </source>
</evidence>
<dbReference type="Proteomes" id="UP001153148">
    <property type="component" value="Unassembled WGS sequence"/>
</dbReference>
<keyword evidence="2" id="KW-1015">Disulfide bond</keyword>
<dbReference type="PANTHER" id="PTHR13866:SF14">
    <property type="entry name" value="BM-40"/>
    <property type="match status" value="1"/>
</dbReference>
<evidence type="ECO:0000313" key="6">
    <source>
        <dbReference type="Proteomes" id="UP001153148"/>
    </source>
</evidence>
<dbReference type="CDD" id="cd00104">
    <property type="entry name" value="KAZAL_FS"/>
    <property type="match status" value="1"/>
</dbReference>
<dbReference type="SUPFAM" id="SSF100895">
    <property type="entry name" value="Kazal-type serine protease inhibitors"/>
    <property type="match status" value="1"/>
</dbReference>
<comment type="caution">
    <text evidence="5">The sequence shown here is derived from an EMBL/GenBank/DDBJ whole genome shotgun (WGS) entry which is preliminary data.</text>
</comment>
<reference evidence="5" key="1">
    <citation type="submission" date="2021-03" db="EMBL/GenBank/DDBJ databases">
        <authorList>
            <person name="Tran Van P."/>
        </authorList>
    </citation>
    <scope>NUCLEOTIDE SEQUENCE</scope>
</reference>
<evidence type="ECO:0000256" key="1">
    <source>
        <dbReference type="ARBA" id="ARBA00022729"/>
    </source>
</evidence>
<organism evidence="5 6">
    <name type="scientific">Timema podura</name>
    <name type="common">Walking stick</name>
    <dbReference type="NCBI Taxonomy" id="61482"/>
    <lineage>
        <taxon>Eukaryota</taxon>
        <taxon>Metazoa</taxon>
        <taxon>Ecdysozoa</taxon>
        <taxon>Arthropoda</taxon>
        <taxon>Hexapoda</taxon>
        <taxon>Insecta</taxon>
        <taxon>Pterygota</taxon>
        <taxon>Neoptera</taxon>
        <taxon>Polyneoptera</taxon>
        <taxon>Phasmatodea</taxon>
        <taxon>Timematodea</taxon>
        <taxon>Timematoidea</taxon>
        <taxon>Timematidae</taxon>
        <taxon>Timema</taxon>
    </lineage>
</organism>
<sequence length="156" mass="16702">MGPCASYTCEFGGLCVERSGKAVCECPVCPAEFDPACGSDGISYGNECKLRLEACQHTRKIDVLYKGLCNGCENKKCDHYAICESDGSGTAKCVCPETTSRRDTRINESSAPPLDPIRIVKLQQSFPPLTTPTLSSFHTPSLSTVPMTVKTGDIVG</sequence>